<accession>A0ABT0K958</accession>
<comment type="caution">
    <text evidence="2">The sequence shown here is derived from an EMBL/GenBank/DDBJ whole genome shotgun (WGS) entry which is preliminary data.</text>
</comment>
<proteinExistence type="predicted"/>
<dbReference type="Proteomes" id="UP001165275">
    <property type="component" value="Unassembled WGS sequence"/>
</dbReference>
<keyword evidence="3" id="KW-1185">Reference proteome</keyword>
<reference evidence="2" key="1">
    <citation type="submission" date="2021-04" db="EMBL/GenBank/DDBJ databases">
        <title>Genome sequence of Serratia sp. arafor3.</title>
        <authorList>
            <person name="Besaury L."/>
        </authorList>
    </citation>
    <scope>NUCLEOTIDE SEQUENCE</scope>
    <source>
        <strain evidence="2">Arafor3</strain>
    </source>
</reference>
<organism evidence="2 3">
    <name type="scientific">Serratia silvae</name>
    <dbReference type="NCBI Taxonomy" id="2824122"/>
    <lineage>
        <taxon>Bacteria</taxon>
        <taxon>Pseudomonadati</taxon>
        <taxon>Pseudomonadota</taxon>
        <taxon>Gammaproteobacteria</taxon>
        <taxon>Enterobacterales</taxon>
        <taxon>Yersiniaceae</taxon>
        <taxon>Serratia</taxon>
    </lineage>
</organism>
<gene>
    <name evidence="2" type="ORF">KAJ71_05310</name>
</gene>
<feature type="transmembrane region" description="Helical" evidence="1">
    <location>
        <begin position="74"/>
        <end position="95"/>
    </location>
</feature>
<evidence type="ECO:0000313" key="3">
    <source>
        <dbReference type="Proteomes" id="UP001165275"/>
    </source>
</evidence>
<dbReference type="EMBL" id="JAGQDC010000003">
    <property type="protein sequence ID" value="MCL1028457.1"/>
    <property type="molecule type" value="Genomic_DNA"/>
</dbReference>
<keyword evidence="1" id="KW-1133">Transmembrane helix</keyword>
<dbReference type="RefSeq" id="WP_248944724.1">
    <property type="nucleotide sequence ID" value="NZ_CBCSGY010000004.1"/>
</dbReference>
<sequence>MMLIWQGWGIISAFLPVLCALPFLNTGRFGIAAGLLIGAAINAYIGYRLNNTSGKSYTDNDTGQEVVFRKKHSLFWIPMQYISVLWAAVAVIMLIG</sequence>
<evidence type="ECO:0000313" key="2">
    <source>
        <dbReference type="EMBL" id="MCL1028457.1"/>
    </source>
</evidence>
<protein>
    <submittedName>
        <fullName evidence="2">Uncharacterized protein</fullName>
    </submittedName>
</protein>
<keyword evidence="1" id="KW-0812">Transmembrane</keyword>
<keyword evidence="1" id="KW-0472">Membrane</keyword>
<feature type="transmembrane region" description="Helical" evidence="1">
    <location>
        <begin position="29"/>
        <end position="47"/>
    </location>
</feature>
<evidence type="ECO:0000256" key="1">
    <source>
        <dbReference type="SAM" id="Phobius"/>
    </source>
</evidence>
<name>A0ABT0K958_9GAMM</name>